<dbReference type="Proteomes" id="UP001162480">
    <property type="component" value="Chromosome 24"/>
</dbReference>
<organism evidence="1 2">
    <name type="scientific">Octopus vulgaris</name>
    <name type="common">Common octopus</name>
    <dbReference type="NCBI Taxonomy" id="6645"/>
    <lineage>
        <taxon>Eukaryota</taxon>
        <taxon>Metazoa</taxon>
        <taxon>Spiralia</taxon>
        <taxon>Lophotrochozoa</taxon>
        <taxon>Mollusca</taxon>
        <taxon>Cephalopoda</taxon>
        <taxon>Coleoidea</taxon>
        <taxon>Octopodiformes</taxon>
        <taxon>Octopoda</taxon>
        <taxon>Incirrata</taxon>
        <taxon>Octopodidae</taxon>
        <taxon>Octopus</taxon>
    </lineage>
</organism>
<proteinExistence type="predicted"/>
<accession>A0AA36FIA4</accession>
<evidence type="ECO:0000313" key="1">
    <source>
        <dbReference type="EMBL" id="CAI9739805.1"/>
    </source>
</evidence>
<dbReference type="AlphaFoldDB" id="A0AA36FIA4"/>
<keyword evidence="2" id="KW-1185">Reference proteome</keyword>
<evidence type="ECO:0000313" key="2">
    <source>
        <dbReference type="Proteomes" id="UP001162480"/>
    </source>
</evidence>
<name>A0AA36FIA4_OCTVU</name>
<sequence length="88" mass="9818">MSPDSFVSGLDSFSSNICVFLTILPYDRFHLVADVDAVVGFASHSFIHFPSPFSNDGGNKIENRDRKQFVNRSPAEFERKPIRLVGGL</sequence>
<reference evidence="1" key="1">
    <citation type="submission" date="2023-08" db="EMBL/GenBank/DDBJ databases">
        <authorList>
            <person name="Alioto T."/>
            <person name="Alioto T."/>
            <person name="Gomez Garrido J."/>
        </authorList>
    </citation>
    <scope>NUCLEOTIDE SEQUENCE</scope>
</reference>
<dbReference type="EMBL" id="OX597837">
    <property type="protein sequence ID" value="CAI9739805.1"/>
    <property type="molecule type" value="Genomic_DNA"/>
</dbReference>
<protein>
    <submittedName>
        <fullName evidence="1">Uncharacterized protein</fullName>
    </submittedName>
</protein>
<gene>
    <name evidence="1" type="ORF">OCTVUL_1B024155</name>
</gene>